<gene>
    <name evidence="1" type="ORF">AU467_19305</name>
</gene>
<evidence type="ECO:0000313" key="2">
    <source>
        <dbReference type="Proteomes" id="UP000053176"/>
    </source>
</evidence>
<name>A0A101KTT6_RHILI</name>
<sequence length="256" mass="29842">MSPKFLKKYILPSDNHSFVGRIYDLSIVLMHFDTYDELSKHADCKYAYDVNDVLSALTRRTESLNMVGGMLWPTNTPKNFKEFPVSRYEWLTVTADVFLVRYISVVDCAMILVNEVFECGLSFEACTMQNLKRRPIPQKVLIHLGEMISDQGLLRKERNSRFHHGSERGFSSDDQMFWIGALFEHRYKEAVGQNGRPLPIERLFREGLVELQREFNGVMRKVVKQLNRLYDMLEPEFESRFSPKFRAGPFAHRGTA</sequence>
<dbReference type="EMBL" id="LPWA01000101">
    <property type="protein sequence ID" value="KUM26878.1"/>
    <property type="molecule type" value="Genomic_DNA"/>
</dbReference>
<comment type="caution">
    <text evidence="1">The sequence shown here is derived from an EMBL/GenBank/DDBJ whole genome shotgun (WGS) entry which is preliminary data.</text>
</comment>
<organism evidence="1 2">
    <name type="scientific">Rhizobium loti</name>
    <name type="common">Mesorhizobium loti</name>
    <dbReference type="NCBI Taxonomy" id="381"/>
    <lineage>
        <taxon>Bacteria</taxon>
        <taxon>Pseudomonadati</taxon>
        <taxon>Pseudomonadota</taxon>
        <taxon>Alphaproteobacteria</taxon>
        <taxon>Hyphomicrobiales</taxon>
        <taxon>Phyllobacteriaceae</taxon>
        <taxon>Mesorhizobium</taxon>
    </lineage>
</organism>
<evidence type="ECO:0000313" key="1">
    <source>
        <dbReference type="EMBL" id="KUM26878.1"/>
    </source>
</evidence>
<reference evidence="1 2" key="1">
    <citation type="submission" date="2015-12" db="EMBL/GenBank/DDBJ databases">
        <title>Draft genome sequence of Mesorhizobium sp. UFLA 01-765, a multitolerant efficient symbiont and plant-growth promoting strain isolated from Zn-mining soil using Leucaena leucocephala as a trap plant.</title>
        <authorList>
            <person name="Rangel W.M."/>
            <person name="Thijs S."/>
            <person name="Longatti S.M."/>
            <person name="Moreira F.M."/>
            <person name="Weyens N."/>
            <person name="Vangronsveld J."/>
            <person name="Van Hamme J.D."/>
            <person name="Bottos E.M."/>
            <person name="Rineau F."/>
        </authorList>
    </citation>
    <scope>NUCLEOTIDE SEQUENCE [LARGE SCALE GENOMIC DNA]</scope>
    <source>
        <strain evidence="1 2">UFLA 01-765</strain>
    </source>
</reference>
<proteinExistence type="predicted"/>
<protein>
    <submittedName>
        <fullName evidence="1">Uncharacterized protein</fullName>
    </submittedName>
</protein>
<dbReference type="Proteomes" id="UP000053176">
    <property type="component" value="Unassembled WGS sequence"/>
</dbReference>
<dbReference type="OrthoDB" id="8456379at2"/>
<dbReference type="AlphaFoldDB" id="A0A101KTT6"/>
<accession>A0A101KTT6</accession>